<proteinExistence type="predicted"/>
<protein>
    <submittedName>
        <fullName evidence="1">CDP-glycerol glycerophosphotransferase family protein</fullName>
    </submittedName>
</protein>
<keyword evidence="2" id="KW-1185">Reference proteome</keyword>
<gene>
    <name evidence="1" type="ORF">ACFL27_01650</name>
</gene>
<dbReference type="EMBL" id="JBHPBY010000010">
    <property type="protein sequence ID" value="MFC1848887.1"/>
    <property type="molecule type" value="Genomic_DNA"/>
</dbReference>
<evidence type="ECO:0000313" key="1">
    <source>
        <dbReference type="EMBL" id="MFC1848887.1"/>
    </source>
</evidence>
<comment type="caution">
    <text evidence="1">The sequence shown here is derived from an EMBL/GenBank/DDBJ whole genome shotgun (WGS) entry which is preliminary data.</text>
</comment>
<dbReference type="InterPro" id="IPR043148">
    <property type="entry name" value="TagF_C"/>
</dbReference>
<dbReference type="Proteomes" id="UP001594351">
    <property type="component" value="Unassembled WGS sequence"/>
</dbReference>
<organism evidence="1 2">
    <name type="scientific">candidate division CSSED10-310 bacterium</name>
    <dbReference type="NCBI Taxonomy" id="2855610"/>
    <lineage>
        <taxon>Bacteria</taxon>
        <taxon>Bacteria division CSSED10-310</taxon>
    </lineage>
</organism>
<dbReference type="SUPFAM" id="SSF53756">
    <property type="entry name" value="UDP-Glycosyltransferase/glycogen phosphorylase"/>
    <property type="match status" value="1"/>
</dbReference>
<reference evidence="1 2" key="1">
    <citation type="submission" date="2024-09" db="EMBL/GenBank/DDBJ databases">
        <title>Laminarin stimulates single cell rates of sulfate reduction while oxygen inhibits transcriptomic activity in coastal marine sediment.</title>
        <authorList>
            <person name="Lindsay M."/>
            <person name="Orcutt B."/>
            <person name="Emerson D."/>
            <person name="Stepanauskas R."/>
            <person name="D'Angelo T."/>
        </authorList>
    </citation>
    <scope>NUCLEOTIDE SEQUENCE [LARGE SCALE GENOMIC DNA]</scope>
    <source>
        <strain evidence="1">SAG AM-311-K15</strain>
    </source>
</reference>
<sequence length="550" mass="63626">MNPKQNPVVLYYPCGLVHFRNLKILQTCVPDLKFLVIVEAGILEKTPEIVADVPVEDRILVENGCLPPDLWQKSVSLLFLSMAYPTPFRLGMVYEAARRNIPVMAIEEVNQLALNDGIINHYFMPLDFFGVASAVERDQFIALGLPGQRLEVTGWPFFDQTALVQTEQEHEIRAHYGLPRDKKCCLLILGALKENDMVSLETQRVRDAILEQVSKGLPEKYQLLIKPHPIETDVALRLIRDRVPAAVIIDPKLPIEPLLTLSDLIVNRGNSQVALLAMMLKKPLIIIPVELRTIFHGVLDVIISNSISDFSEIVTKYDQGKQIDYENILKIHFPLTQNQARQRVRDLFHTALNTAYPLNNVKQLYLSLLFAFLDENAWAEKVIDELPDQSKAILLKKLYRRKINYPEFQALLEQFPEKMISWHLQALYIRTLMNCYDKKLLSQALELLTDFSGLVNPHYFIDDVIAKIDLEYRAGRLEAAQQLVAKFQPEYSVYTFYHQAFDMLRFVHQPPSRHPGFRRVVWLLLNLNKSYFRRYLRNKWRALTPFHGTR</sequence>
<dbReference type="Gene3D" id="3.40.50.12580">
    <property type="match status" value="1"/>
</dbReference>
<evidence type="ECO:0000313" key="2">
    <source>
        <dbReference type="Proteomes" id="UP001594351"/>
    </source>
</evidence>
<dbReference type="InterPro" id="IPR007554">
    <property type="entry name" value="Glycerophosphate_synth"/>
</dbReference>
<name>A0ABV6YRQ5_UNCC1</name>
<accession>A0ABV6YRQ5</accession>
<dbReference type="Pfam" id="PF04464">
    <property type="entry name" value="Glyphos_transf"/>
    <property type="match status" value="1"/>
</dbReference>